<protein>
    <submittedName>
        <fullName evidence="1">Uncharacterized protein</fullName>
    </submittedName>
</protein>
<dbReference type="EMBL" id="JACRSQ010000015">
    <property type="protein sequence ID" value="MBC8544012.1"/>
    <property type="molecule type" value="Genomic_DNA"/>
</dbReference>
<comment type="caution">
    <text evidence="1">The sequence shown here is derived from an EMBL/GenBank/DDBJ whole genome shotgun (WGS) entry which is preliminary data.</text>
</comment>
<evidence type="ECO:0000313" key="1">
    <source>
        <dbReference type="EMBL" id="MBC8544012.1"/>
    </source>
</evidence>
<keyword evidence="2" id="KW-1185">Reference proteome</keyword>
<dbReference type="AlphaFoldDB" id="A0A926DUM1"/>
<dbReference type="Proteomes" id="UP000657006">
    <property type="component" value="Unassembled WGS sequence"/>
</dbReference>
<proteinExistence type="predicted"/>
<evidence type="ECO:0000313" key="2">
    <source>
        <dbReference type="Proteomes" id="UP000657006"/>
    </source>
</evidence>
<gene>
    <name evidence="1" type="ORF">H8730_10685</name>
</gene>
<accession>A0A926DUM1</accession>
<sequence length="61" mass="7068">MVKETIKIGNTVVKINTEFDEVRTPEQLAEERRKMEQTFSTILSQKYGMDITCTFRKAPVS</sequence>
<dbReference type="RefSeq" id="WP_177719632.1">
    <property type="nucleotide sequence ID" value="NZ_JACRSQ010000015.1"/>
</dbReference>
<organism evidence="1 2">
    <name type="scientific">Bianquea renquensis</name>
    <dbReference type="NCBI Taxonomy" id="2763661"/>
    <lineage>
        <taxon>Bacteria</taxon>
        <taxon>Bacillati</taxon>
        <taxon>Bacillota</taxon>
        <taxon>Clostridia</taxon>
        <taxon>Eubacteriales</taxon>
        <taxon>Bianqueaceae</taxon>
        <taxon>Bianquea</taxon>
    </lineage>
</organism>
<reference evidence="1" key="1">
    <citation type="submission" date="2020-08" db="EMBL/GenBank/DDBJ databases">
        <title>Genome public.</title>
        <authorList>
            <person name="Liu C."/>
            <person name="Sun Q."/>
        </authorList>
    </citation>
    <scope>NUCLEOTIDE SEQUENCE</scope>
    <source>
        <strain evidence="1">NSJ-32</strain>
    </source>
</reference>
<name>A0A926DUM1_9FIRM</name>